<sequence>MDISNPKRSISVLLASWERIEYLTEGVTEGKWNDGGNMRNQCRKRIPAKNRVTSLSSGRCGERSVKRSPPSPAR</sequence>
<comment type="caution">
    <text evidence="2">The sequence shown here is derived from an EMBL/GenBank/DDBJ whole genome shotgun (WGS) entry which is preliminary data.</text>
</comment>
<proteinExistence type="predicted"/>
<dbReference type="Proteomes" id="UP000299102">
    <property type="component" value="Unassembled WGS sequence"/>
</dbReference>
<keyword evidence="3" id="KW-1185">Reference proteome</keyword>
<evidence type="ECO:0000256" key="1">
    <source>
        <dbReference type="SAM" id="MobiDB-lite"/>
    </source>
</evidence>
<dbReference type="EMBL" id="BGZK01001983">
    <property type="protein sequence ID" value="GBP89206.1"/>
    <property type="molecule type" value="Genomic_DNA"/>
</dbReference>
<protein>
    <submittedName>
        <fullName evidence="2">Uncharacterized protein</fullName>
    </submittedName>
</protein>
<dbReference type="AlphaFoldDB" id="A0A4C1ZL21"/>
<evidence type="ECO:0000313" key="2">
    <source>
        <dbReference type="EMBL" id="GBP89206.1"/>
    </source>
</evidence>
<accession>A0A4C1ZL21</accession>
<evidence type="ECO:0000313" key="3">
    <source>
        <dbReference type="Proteomes" id="UP000299102"/>
    </source>
</evidence>
<feature type="region of interest" description="Disordered" evidence="1">
    <location>
        <begin position="48"/>
        <end position="74"/>
    </location>
</feature>
<organism evidence="2 3">
    <name type="scientific">Eumeta variegata</name>
    <name type="common">Bagworm moth</name>
    <name type="synonym">Eumeta japonica</name>
    <dbReference type="NCBI Taxonomy" id="151549"/>
    <lineage>
        <taxon>Eukaryota</taxon>
        <taxon>Metazoa</taxon>
        <taxon>Ecdysozoa</taxon>
        <taxon>Arthropoda</taxon>
        <taxon>Hexapoda</taxon>
        <taxon>Insecta</taxon>
        <taxon>Pterygota</taxon>
        <taxon>Neoptera</taxon>
        <taxon>Endopterygota</taxon>
        <taxon>Lepidoptera</taxon>
        <taxon>Glossata</taxon>
        <taxon>Ditrysia</taxon>
        <taxon>Tineoidea</taxon>
        <taxon>Psychidae</taxon>
        <taxon>Oiketicinae</taxon>
        <taxon>Eumeta</taxon>
    </lineage>
</organism>
<reference evidence="2 3" key="1">
    <citation type="journal article" date="2019" name="Commun. Biol.">
        <title>The bagworm genome reveals a unique fibroin gene that provides high tensile strength.</title>
        <authorList>
            <person name="Kono N."/>
            <person name="Nakamura H."/>
            <person name="Ohtoshi R."/>
            <person name="Tomita M."/>
            <person name="Numata K."/>
            <person name="Arakawa K."/>
        </authorList>
    </citation>
    <scope>NUCLEOTIDE SEQUENCE [LARGE SCALE GENOMIC DNA]</scope>
</reference>
<name>A0A4C1ZL21_EUMVA</name>
<gene>
    <name evidence="2" type="ORF">EVAR_39994_1</name>
</gene>